<sequence>MLNTINSIQSAIMELEGGAFQKLFDAYLYKKYKFKNIQTLGVQTGTNKTTKGTPDSYVLTDEGNYILINYGSVKSQSAAKIKADILSCFEKSKLSLNKDKIQKIICGHCSTNIHIEQFEDIIDSIKGVEVELIGIDTLSHDLGLLYPHIAKDELGIAIDTNQFFDIDDFVKAYDANGINAPIDCHFFHRESEFIELCSSIHNNKVTILTGPSGIGKTRLAVEVCREEDNATTKIFCVKSNGNLLYEDIKYYISDPGRYLIFLDDANMVISLDNVINTILTLSSDFDIRILISVRDYAKDRVINVISKYTTPNIIEIGQFKDDEIKDILKSNLGILNSSYLSKISTIANGNIRLAFLAGMKAIDEGVHAIRNAEDIFKNYYGNIIREAKLTREDILTLFFITIAGPVKNNENKLYNDLKKIYGQNIDEIAIVENLYSLELVDWFKSEITKISDQSFGNYILYYVLFEKKWVSVETLISVGFPRFKNKIVYALNTLIEIFNSEECIKYIKDSINAAWNNVPESQNLDYLESFYLINPDKALSIIKSHIDQEKHVNFDLHNFDGNLQKSYPNISTKIIEMLGGFKFTQHYEDAIDLLMRYFDRRSDLIMDFYSVFSERLLYDKHSYKDNYDHEMRLLDKLWCYTENGENYNNSILYLNIVEHALKTEISFSEAIRNSKSINYVRMQLGYTEAIASIRTNIWKNLAILRNREEYQSTINNILLGIFFYDLEFII</sequence>
<dbReference type="EMBL" id="JASORJ010000032">
    <property type="protein sequence ID" value="MDK7357845.1"/>
    <property type="molecule type" value="Genomic_DNA"/>
</dbReference>
<dbReference type="InterPro" id="IPR027417">
    <property type="entry name" value="P-loop_NTPase"/>
</dbReference>
<evidence type="ECO:0000313" key="2">
    <source>
        <dbReference type="Proteomes" id="UP001236274"/>
    </source>
</evidence>
<dbReference type="AlphaFoldDB" id="A0AAJ1QB60"/>
<proteinExistence type="predicted"/>
<comment type="caution">
    <text evidence="1">The sequence shown here is derived from an EMBL/GenBank/DDBJ whole genome shotgun (WGS) entry which is preliminary data.</text>
</comment>
<protein>
    <submittedName>
        <fullName evidence="1">Uncharacterized protein</fullName>
    </submittedName>
</protein>
<name>A0AAJ1QB60_9FIRM</name>
<evidence type="ECO:0000313" key="1">
    <source>
        <dbReference type="EMBL" id="MDK7357845.1"/>
    </source>
</evidence>
<organism evidence="1 2">
    <name type="scientific">Veillonella atypica</name>
    <dbReference type="NCBI Taxonomy" id="39777"/>
    <lineage>
        <taxon>Bacteria</taxon>
        <taxon>Bacillati</taxon>
        <taxon>Bacillota</taxon>
        <taxon>Negativicutes</taxon>
        <taxon>Veillonellales</taxon>
        <taxon>Veillonellaceae</taxon>
        <taxon>Veillonella</taxon>
    </lineage>
</organism>
<accession>A0AAJ1QB60</accession>
<reference evidence="1" key="1">
    <citation type="submission" date="2023-05" db="EMBL/GenBank/DDBJ databases">
        <title>Cataloging the Phylogenetic Diversity of Human Bladder Bacteria.</title>
        <authorList>
            <person name="Du J."/>
        </authorList>
    </citation>
    <scope>NUCLEOTIDE SEQUENCE</scope>
    <source>
        <strain evidence="1">UMB10101</strain>
    </source>
</reference>
<dbReference type="SUPFAM" id="SSF52540">
    <property type="entry name" value="P-loop containing nucleoside triphosphate hydrolases"/>
    <property type="match status" value="1"/>
</dbReference>
<dbReference type="RefSeq" id="WP_285418363.1">
    <property type="nucleotide sequence ID" value="NZ_JASORJ010000032.1"/>
</dbReference>
<gene>
    <name evidence="1" type="ORF">QP520_09435</name>
</gene>
<dbReference type="Gene3D" id="3.40.50.300">
    <property type="entry name" value="P-loop containing nucleotide triphosphate hydrolases"/>
    <property type="match status" value="1"/>
</dbReference>
<dbReference type="Proteomes" id="UP001236274">
    <property type="component" value="Unassembled WGS sequence"/>
</dbReference>